<dbReference type="EC" id="5.6.2.3" evidence="11"/>
<dbReference type="NCBIfam" id="TIGR01447">
    <property type="entry name" value="recD"/>
    <property type="match status" value="1"/>
</dbReference>
<dbReference type="GO" id="GO:0008854">
    <property type="term" value="F:exodeoxyribonuclease V activity"/>
    <property type="evidence" value="ECO:0007669"/>
    <property type="project" value="InterPro"/>
</dbReference>
<dbReference type="Gene3D" id="1.10.10.1020">
    <property type="entry name" value="RecBCD complex, subunit RecD, N-terminal domain"/>
    <property type="match status" value="1"/>
</dbReference>
<keyword evidence="2 11" id="KW-0547">Nucleotide-binding</keyword>
<feature type="binding site" evidence="11">
    <location>
        <begin position="211"/>
        <end position="218"/>
    </location>
    <ligand>
        <name>ATP</name>
        <dbReference type="ChEBI" id="CHEBI:30616"/>
    </ligand>
</feature>
<keyword evidence="10 11" id="KW-0413">Isomerase</keyword>
<sequence length="681" mass="73765">MQGDQLDLLAGPGLAVELHDSQRLLALLDQWQANGWLRTLDRALAGFLHEQVPDSPASVLLAAALVSHQLGHGHVCLDLQATLAEPDFALSLPPEGEAIEEALLPSQLLAGWRVTDWQQQLAASAVVDSERPELGSRPLVLVGQRLYLRRYWQYERQVVDSLLQRLGQPLAVPADLPARLQALFAGSQQNPDWQRLACALAARGRFSIITGGPGTGKTTTVVRLLALLQTPAVAVGQPLRIRLAAPTGKAAARLTESIGKQVGALPVDASVSDAIPKEVTTLHRLLGSLPDSRHFRHHAGNPLALDVLVVDEASMIDLEMMACVLAALPPSARLVLLGDKDQLASVEAGAVLGDLCRYADGGWYSEETRAWLEQVSGQSLAAAELQIGEQVTHPLAQQTAMLRYSHRFGSHSGIGELARAVNRCDSAGARRLLVSGDFSDIHRQRLSAPGDSAFGTLVLGGNEGLPGYAGYLQVLQDMRPEQDVSGADPVWESWARKVLQAFDRFQLLCAVRRGDWGVEAVNQRVAALLQRRGLLRSDQGWYEGRPVLVTRNDYALGLMNGDIGIALRIREPALQPGEPEKEALRVAFPRNDGSGGIRFVLPSRLPEVESVFAMTVHKSQGSEFEHVALVLPETGNPVLTKELVYTAITRASAHFSLLESRDGVFEQAVQTRVKRVSGLAF</sequence>
<dbReference type="InterPro" id="IPR050534">
    <property type="entry name" value="Coronavir_polyprotein_1ab"/>
</dbReference>
<dbReference type="GO" id="GO:0005524">
    <property type="term" value="F:ATP binding"/>
    <property type="evidence" value="ECO:0007669"/>
    <property type="project" value="UniProtKB-UniRule"/>
</dbReference>
<comment type="similarity">
    <text evidence="11">Belongs to the RecD family.</text>
</comment>
<evidence type="ECO:0000256" key="9">
    <source>
        <dbReference type="ARBA" id="ARBA00023204"/>
    </source>
</evidence>
<dbReference type="HAMAP" id="MF_01487">
    <property type="entry name" value="RecD"/>
    <property type="match status" value="1"/>
</dbReference>
<comment type="catalytic activity">
    <reaction evidence="11">
        <text>ATP + H2O = ADP + phosphate + H(+)</text>
        <dbReference type="Rhea" id="RHEA:13065"/>
        <dbReference type="ChEBI" id="CHEBI:15377"/>
        <dbReference type="ChEBI" id="CHEBI:15378"/>
        <dbReference type="ChEBI" id="CHEBI:30616"/>
        <dbReference type="ChEBI" id="CHEBI:43474"/>
        <dbReference type="ChEBI" id="CHEBI:456216"/>
        <dbReference type="EC" id="5.6.2.3"/>
    </reaction>
</comment>
<evidence type="ECO:0000313" key="15">
    <source>
        <dbReference type="EMBL" id="QFY55632.1"/>
    </source>
</evidence>
<keyword evidence="1 11" id="KW-0540">Nuclease</keyword>
<dbReference type="PANTHER" id="PTHR43788:SF6">
    <property type="entry name" value="DNA HELICASE B"/>
    <property type="match status" value="1"/>
</dbReference>
<dbReference type="InterPro" id="IPR041851">
    <property type="entry name" value="RecD_N_sf"/>
</dbReference>
<evidence type="ECO:0000256" key="2">
    <source>
        <dbReference type="ARBA" id="ARBA00022741"/>
    </source>
</evidence>
<dbReference type="Pfam" id="PF13538">
    <property type="entry name" value="UvrD_C_2"/>
    <property type="match status" value="1"/>
</dbReference>
<protein>
    <recommendedName>
        <fullName evidence="11">RecBCD enzyme subunit RecD</fullName>
        <ecNumber evidence="11">5.6.2.3</ecNumber>
    </recommendedName>
    <alternativeName>
        <fullName evidence="11">DNA 5'-3' helicase subunit RecD</fullName>
    </alternativeName>
    <alternativeName>
        <fullName evidence="11">Exonuclease V subunit RecD</fullName>
        <shortName evidence="11">ExoV subunit RecD</shortName>
    </alternativeName>
    <alternativeName>
        <fullName evidence="11">Helicase/nuclease RecBCD subunit RecD</fullName>
    </alternativeName>
</protein>
<feature type="domain" description="UvrD-like helicase C-terminal" evidence="12">
    <location>
        <begin position="611"/>
        <end position="654"/>
    </location>
</feature>
<dbReference type="EMBL" id="NWMT01000073">
    <property type="protein sequence ID" value="PCD00042.1"/>
    <property type="molecule type" value="Genomic_DNA"/>
</dbReference>
<comment type="subunit">
    <text evidence="11">Heterotrimer of RecB, RecC and RecD. All subunits contribute to DNA-binding.</text>
</comment>
<dbReference type="AlphaFoldDB" id="A0AA92EJQ1"/>
<dbReference type="EMBL" id="CP033116">
    <property type="protein sequence ID" value="QFY55632.1"/>
    <property type="molecule type" value="Genomic_DNA"/>
</dbReference>
<evidence type="ECO:0000256" key="3">
    <source>
        <dbReference type="ARBA" id="ARBA00022763"/>
    </source>
</evidence>
<dbReference type="SUPFAM" id="SSF52540">
    <property type="entry name" value="P-loop containing nucleoside triphosphate hydrolases"/>
    <property type="match status" value="1"/>
</dbReference>
<evidence type="ECO:0000256" key="1">
    <source>
        <dbReference type="ARBA" id="ARBA00022722"/>
    </source>
</evidence>
<comment type="function">
    <text evidence="11">A helicase/nuclease that prepares dsDNA breaks (DSB) for recombinational DNA repair. Binds to DSBs and unwinds DNA via a highly rapid and processive ATP-dependent bidirectional helicase activity. Unwinds dsDNA until it encounters a Chi (crossover hotspot instigator) sequence from the 3' direction. Cuts ssDNA a few nucleotides 3' to the Chi site. The properties and activities of the enzyme are changed at Chi. The Chi-altered holoenzyme produces a long 3'-ssDNA overhang and facilitates RecA-binding to the ssDNA for homologous DNA recombination and repair. Holoenzyme degrades any linearized DNA that is unable to undergo homologous recombination. In the holoenzyme this subunit has ssDNA-dependent ATPase and 5'-3' helicase activity. When added to pre-assembled RecBC greatly stimulates nuclease activity and augments holoenzyme processivity. Negatively regulates the RecA-loading ability of RecBCD.</text>
</comment>
<dbReference type="Proteomes" id="UP000243750">
    <property type="component" value="Unassembled WGS sequence"/>
</dbReference>
<evidence type="ECO:0000256" key="8">
    <source>
        <dbReference type="ARBA" id="ARBA00023125"/>
    </source>
</evidence>
<evidence type="ECO:0000256" key="11">
    <source>
        <dbReference type="HAMAP-Rule" id="MF_01487"/>
    </source>
</evidence>
<evidence type="ECO:0000256" key="6">
    <source>
        <dbReference type="ARBA" id="ARBA00022839"/>
    </source>
</evidence>
<evidence type="ECO:0000313" key="14">
    <source>
        <dbReference type="EMBL" id="PCD00042.1"/>
    </source>
</evidence>
<dbReference type="GO" id="GO:0043139">
    <property type="term" value="F:5'-3' DNA helicase activity"/>
    <property type="evidence" value="ECO:0007669"/>
    <property type="project" value="UniProtKB-UniRule"/>
</dbReference>
<keyword evidence="17" id="KW-1185">Reference proteome</keyword>
<dbReference type="PANTHER" id="PTHR43788">
    <property type="entry name" value="DNA2/NAM7 HELICASE FAMILY MEMBER"/>
    <property type="match status" value="1"/>
</dbReference>
<name>A0AA92EJQ1_9GAMM</name>
<evidence type="ECO:0000313" key="17">
    <source>
        <dbReference type="Proteomes" id="UP000344571"/>
    </source>
</evidence>
<dbReference type="InterPro" id="IPR027785">
    <property type="entry name" value="UvrD-like_helicase_C"/>
</dbReference>
<keyword evidence="8 11" id="KW-0238">DNA-binding</keyword>
<evidence type="ECO:0000256" key="10">
    <source>
        <dbReference type="ARBA" id="ARBA00023235"/>
    </source>
</evidence>
<dbReference type="InterPro" id="IPR027417">
    <property type="entry name" value="P-loop_NTPase"/>
</dbReference>
<comment type="miscellaneous">
    <text evidence="11">In the RecBCD complex, RecB has a slow 3'-5' helicase, an exonuclease activity and loads RecA onto ssDNA, RecD has a fast 5'-3' helicase activity, while RecC stimulates the ATPase and processivity of the RecB helicase and contributes to recognition of the Chi site.</text>
</comment>
<dbReference type="GO" id="GO:0009338">
    <property type="term" value="C:exodeoxyribonuclease V complex"/>
    <property type="evidence" value="ECO:0007669"/>
    <property type="project" value="InterPro"/>
</dbReference>
<reference evidence="15 17" key="2">
    <citation type="submission" date="2018-10" db="EMBL/GenBank/DDBJ databases">
        <title>Complete genome sequence of Pseudomonas pelagia strain Kongs-67.</title>
        <authorList>
            <person name="Sinha R.K."/>
            <person name="Krishnan K."/>
        </authorList>
    </citation>
    <scope>NUCLEOTIDE SEQUENCE [LARGE SCALE GENOMIC DNA]</scope>
    <source>
        <strain evidence="15 17">Kongs-67</strain>
    </source>
</reference>
<keyword evidence="4 11" id="KW-0378">Hydrolase</keyword>
<dbReference type="Gene3D" id="3.40.50.300">
    <property type="entry name" value="P-loop containing nucleotide triphosphate hydrolases"/>
    <property type="match status" value="3"/>
</dbReference>
<keyword evidence="3 11" id="KW-0227">DNA damage</keyword>
<keyword evidence="6 11" id="KW-0269">Exonuclease</keyword>
<keyword evidence="9 11" id="KW-0234">DNA repair</keyword>
<dbReference type="GO" id="GO:0003677">
    <property type="term" value="F:DNA binding"/>
    <property type="evidence" value="ECO:0007669"/>
    <property type="project" value="UniProtKB-UniRule"/>
</dbReference>
<dbReference type="Pfam" id="PF21185">
    <property type="entry name" value="RecD_N"/>
    <property type="match status" value="1"/>
</dbReference>
<keyword evidence="7 11" id="KW-0067">ATP-binding</keyword>
<evidence type="ECO:0000259" key="12">
    <source>
        <dbReference type="Pfam" id="PF13538"/>
    </source>
</evidence>
<evidence type="ECO:0000313" key="16">
    <source>
        <dbReference type="Proteomes" id="UP000243750"/>
    </source>
</evidence>
<dbReference type="Proteomes" id="UP000344571">
    <property type="component" value="Chromosome"/>
</dbReference>
<dbReference type="InterPro" id="IPR006344">
    <property type="entry name" value="RecD"/>
</dbReference>
<reference evidence="14 16" key="1">
    <citation type="submission" date="2017-09" db="EMBL/GenBank/DDBJ databases">
        <title>Bacterial and phytoplankton interrelationship in Kongsfjorden, an Arctic fjord.</title>
        <authorList>
            <person name="Sinha R."/>
            <person name="Krishnan K."/>
        </authorList>
    </citation>
    <scope>NUCLEOTIDE SEQUENCE [LARGE SCALE GENOMIC DNA]</scope>
    <source>
        <strain evidence="14 16">58</strain>
    </source>
</reference>
<evidence type="ECO:0000256" key="5">
    <source>
        <dbReference type="ARBA" id="ARBA00022806"/>
    </source>
</evidence>
<evidence type="ECO:0000256" key="7">
    <source>
        <dbReference type="ARBA" id="ARBA00022840"/>
    </source>
</evidence>
<accession>A0AA92EJQ1</accession>
<evidence type="ECO:0000259" key="13">
    <source>
        <dbReference type="Pfam" id="PF21185"/>
    </source>
</evidence>
<dbReference type="RefSeq" id="WP_096345961.1">
    <property type="nucleotide sequence ID" value="NZ_CP033116.1"/>
</dbReference>
<dbReference type="Pfam" id="PF13245">
    <property type="entry name" value="AAA_19"/>
    <property type="match status" value="1"/>
</dbReference>
<proteinExistence type="inferred from homology"/>
<dbReference type="GO" id="GO:0017116">
    <property type="term" value="F:single-stranded DNA helicase activity"/>
    <property type="evidence" value="ECO:0007669"/>
    <property type="project" value="TreeGrafter"/>
</dbReference>
<dbReference type="CDD" id="cd18809">
    <property type="entry name" value="SF1_C_RecD"/>
    <property type="match status" value="1"/>
</dbReference>
<feature type="domain" description="RecBCD enzyme subunit RecD N-terminal" evidence="13">
    <location>
        <begin position="34"/>
        <end position="147"/>
    </location>
</feature>
<dbReference type="InterPro" id="IPR049550">
    <property type="entry name" value="RecD_N"/>
</dbReference>
<organism evidence="14 16">
    <name type="scientific">Halopseudomonas pelagia</name>
    <dbReference type="NCBI Taxonomy" id="553151"/>
    <lineage>
        <taxon>Bacteria</taxon>
        <taxon>Pseudomonadati</taxon>
        <taxon>Pseudomonadota</taxon>
        <taxon>Gammaproteobacteria</taxon>
        <taxon>Pseudomonadales</taxon>
        <taxon>Pseudomonadaceae</taxon>
        <taxon>Halopseudomonas</taxon>
    </lineage>
</organism>
<dbReference type="CDD" id="cd17933">
    <property type="entry name" value="DEXSc_RecD-like"/>
    <property type="match status" value="1"/>
</dbReference>
<evidence type="ECO:0000256" key="4">
    <source>
        <dbReference type="ARBA" id="ARBA00022801"/>
    </source>
</evidence>
<dbReference type="GO" id="GO:0000724">
    <property type="term" value="P:double-strand break repair via homologous recombination"/>
    <property type="evidence" value="ECO:0007669"/>
    <property type="project" value="UniProtKB-UniRule"/>
</dbReference>
<keyword evidence="5 11" id="KW-0347">Helicase</keyword>
<gene>
    <name evidence="11 14" type="primary">recD</name>
    <name evidence="14" type="ORF">CO192_07295</name>
    <name evidence="15" type="ORF">EAO82_04140</name>
</gene>